<reference evidence="8" key="1">
    <citation type="submission" date="2023-08" db="EMBL/GenBank/DDBJ databases">
        <authorList>
            <person name="Chen Y."/>
            <person name="Shah S."/>
            <person name="Dougan E. K."/>
            <person name="Thang M."/>
            <person name="Chan C."/>
        </authorList>
    </citation>
    <scope>NUCLEOTIDE SEQUENCE</scope>
</reference>
<keyword evidence="9" id="KW-1185">Reference proteome</keyword>
<feature type="region of interest" description="Disordered" evidence="5">
    <location>
        <begin position="1"/>
        <end position="35"/>
    </location>
</feature>
<comment type="caution">
    <text evidence="8">The sequence shown here is derived from an EMBL/GenBank/DDBJ whole genome shotgun (WGS) entry which is preliminary data.</text>
</comment>
<dbReference type="Proteomes" id="UP001178507">
    <property type="component" value="Unassembled WGS sequence"/>
</dbReference>
<dbReference type="InterPro" id="IPR047157">
    <property type="entry name" value="PHRF1/Atg35"/>
</dbReference>
<accession>A0AA36JD77</accession>
<feature type="region of interest" description="Disordered" evidence="5">
    <location>
        <begin position="211"/>
        <end position="266"/>
    </location>
</feature>
<keyword evidence="3" id="KW-0862">Zinc</keyword>
<dbReference type="SMART" id="SM00184">
    <property type="entry name" value="RING"/>
    <property type="match status" value="2"/>
</dbReference>
<dbReference type="Pfam" id="PF23011">
    <property type="entry name" value="PHD-1st_NSD"/>
    <property type="match status" value="1"/>
</dbReference>
<dbReference type="GO" id="GO:0008270">
    <property type="term" value="F:zinc ion binding"/>
    <property type="evidence" value="ECO:0007669"/>
    <property type="project" value="UniProtKB-KW"/>
</dbReference>
<evidence type="ECO:0000259" key="6">
    <source>
        <dbReference type="PROSITE" id="PS50016"/>
    </source>
</evidence>
<evidence type="ECO:0000256" key="2">
    <source>
        <dbReference type="ARBA" id="ARBA00022771"/>
    </source>
</evidence>
<feature type="domain" description="PHD-type" evidence="6">
    <location>
        <begin position="151"/>
        <end position="203"/>
    </location>
</feature>
<dbReference type="InterPro" id="IPR001965">
    <property type="entry name" value="Znf_PHD"/>
</dbReference>
<dbReference type="InterPro" id="IPR059153">
    <property type="entry name" value="NSD_PHD-1st"/>
</dbReference>
<dbReference type="InterPro" id="IPR013083">
    <property type="entry name" value="Znf_RING/FYVE/PHD"/>
</dbReference>
<evidence type="ECO:0000256" key="3">
    <source>
        <dbReference type="ARBA" id="ARBA00022833"/>
    </source>
</evidence>
<dbReference type="PANTHER" id="PTHR12618:SF20">
    <property type="entry name" value="PHD AND RING FINGER DOMAIN-CONTAINING PROTEIN 1"/>
    <property type="match status" value="1"/>
</dbReference>
<evidence type="ECO:0000256" key="4">
    <source>
        <dbReference type="PROSITE-ProRule" id="PRU00175"/>
    </source>
</evidence>
<evidence type="ECO:0000259" key="7">
    <source>
        <dbReference type="PROSITE" id="PS50089"/>
    </source>
</evidence>
<dbReference type="PROSITE" id="PS50016">
    <property type="entry name" value="ZF_PHD_2"/>
    <property type="match status" value="1"/>
</dbReference>
<dbReference type="InterPro" id="IPR001841">
    <property type="entry name" value="Znf_RING"/>
</dbReference>
<dbReference type="SMART" id="SM00249">
    <property type="entry name" value="PHD"/>
    <property type="match status" value="1"/>
</dbReference>
<feature type="domain" description="RING-type" evidence="7">
    <location>
        <begin position="73"/>
        <end position="115"/>
    </location>
</feature>
<sequence>MLRAWRPRNGRAGSHSGACVQTGSHPKGGLSLDAPKKRKLAVRARTQRVIERDILTSTAPAFVRDKTAEEKVCGACLLHIEPESKIGAIDNCTHVFHHECAEKWSQTENSCPQCKVRFFWLAAYADNQRESLTKIESKDQEEQEDEEFEDISLCEKCKEVGDEAQLLLCDGMHGTCNATFHFRCVGLSTVPRGSWFCPDCLERGFDVDARGRRGRRAPEATTSPCEAPQGQAGRAEPAADRNAEASTPPPRPAPEGRATPAVQHVSRRLPSQLQLSALACLTPAVEVPAFQAPAAREQPAGLFATFAARRRREAAQEPTFISLNPSYEEDFMAKQKAKGE</sequence>
<dbReference type="InterPro" id="IPR019787">
    <property type="entry name" value="Znf_PHD-finger"/>
</dbReference>
<dbReference type="AlphaFoldDB" id="A0AA36JD77"/>
<evidence type="ECO:0000313" key="8">
    <source>
        <dbReference type="EMBL" id="CAJ1402868.1"/>
    </source>
</evidence>
<dbReference type="PANTHER" id="PTHR12618">
    <property type="entry name" value="PHD AND RING FINGER DOMAIN-CONTAINING PROTEIN 1"/>
    <property type="match status" value="1"/>
</dbReference>
<dbReference type="SUPFAM" id="SSF57850">
    <property type="entry name" value="RING/U-box"/>
    <property type="match status" value="1"/>
</dbReference>
<dbReference type="PROSITE" id="PS50089">
    <property type="entry name" value="ZF_RING_2"/>
    <property type="match status" value="1"/>
</dbReference>
<evidence type="ECO:0000256" key="1">
    <source>
        <dbReference type="ARBA" id="ARBA00022723"/>
    </source>
</evidence>
<organism evidence="8 9">
    <name type="scientific">Effrenium voratum</name>
    <dbReference type="NCBI Taxonomy" id="2562239"/>
    <lineage>
        <taxon>Eukaryota</taxon>
        <taxon>Sar</taxon>
        <taxon>Alveolata</taxon>
        <taxon>Dinophyceae</taxon>
        <taxon>Suessiales</taxon>
        <taxon>Symbiodiniaceae</taxon>
        <taxon>Effrenium</taxon>
    </lineage>
</organism>
<evidence type="ECO:0000313" key="9">
    <source>
        <dbReference type="Proteomes" id="UP001178507"/>
    </source>
</evidence>
<name>A0AA36JD77_9DINO</name>
<dbReference type="Gene3D" id="3.30.40.10">
    <property type="entry name" value="Zinc/RING finger domain, C3HC4 (zinc finger)"/>
    <property type="match status" value="2"/>
</dbReference>
<dbReference type="Pfam" id="PF13639">
    <property type="entry name" value="zf-RING_2"/>
    <property type="match status" value="1"/>
</dbReference>
<gene>
    <name evidence="8" type="ORF">EVOR1521_LOCUS25656</name>
</gene>
<dbReference type="SUPFAM" id="SSF57903">
    <property type="entry name" value="FYVE/PHD zinc finger"/>
    <property type="match status" value="1"/>
</dbReference>
<proteinExistence type="predicted"/>
<dbReference type="InterPro" id="IPR011011">
    <property type="entry name" value="Znf_FYVE_PHD"/>
</dbReference>
<protein>
    <recommendedName>
        <fullName evidence="10">PHD and RING finger domain-containing protein 1</fullName>
    </recommendedName>
</protein>
<keyword evidence="1" id="KW-0479">Metal-binding</keyword>
<evidence type="ECO:0008006" key="10">
    <source>
        <dbReference type="Google" id="ProtNLM"/>
    </source>
</evidence>
<evidence type="ECO:0000256" key="5">
    <source>
        <dbReference type="SAM" id="MobiDB-lite"/>
    </source>
</evidence>
<dbReference type="EMBL" id="CAUJNA010003471">
    <property type="protein sequence ID" value="CAJ1402868.1"/>
    <property type="molecule type" value="Genomic_DNA"/>
</dbReference>
<keyword evidence="2 4" id="KW-0863">Zinc-finger</keyword>